<proteinExistence type="predicted"/>
<keyword evidence="3" id="KW-1185">Reference proteome</keyword>
<accession>A0A5C6AVE2</accession>
<organism evidence="2 3">
    <name type="scientific">Neorhodopirellula pilleata</name>
    <dbReference type="NCBI Taxonomy" id="2714738"/>
    <lineage>
        <taxon>Bacteria</taxon>
        <taxon>Pseudomonadati</taxon>
        <taxon>Planctomycetota</taxon>
        <taxon>Planctomycetia</taxon>
        <taxon>Pirellulales</taxon>
        <taxon>Pirellulaceae</taxon>
        <taxon>Neorhodopirellula</taxon>
    </lineage>
</organism>
<name>A0A5C6AVE2_9BACT</name>
<dbReference type="EMBL" id="SJPM01000001">
    <property type="protein sequence ID" value="TWU03411.1"/>
    <property type="molecule type" value="Genomic_DNA"/>
</dbReference>
<comment type="caution">
    <text evidence="2">The sequence shown here is derived from an EMBL/GenBank/DDBJ whole genome shotgun (WGS) entry which is preliminary data.</text>
</comment>
<evidence type="ECO:0000256" key="1">
    <source>
        <dbReference type="SAM" id="MobiDB-lite"/>
    </source>
</evidence>
<dbReference type="Proteomes" id="UP000316213">
    <property type="component" value="Unassembled WGS sequence"/>
</dbReference>
<evidence type="ECO:0000313" key="3">
    <source>
        <dbReference type="Proteomes" id="UP000316213"/>
    </source>
</evidence>
<sequence>MPSIQQLAQMMIANFDADGSGGLEQAELQNGLTALRQMMQNRNGGNQGQAGDAANAQNGLGHNAFGQNAIGQNNQAGDVNAAGRPPRGPRGGNAAAEGANNFRAAGRER</sequence>
<feature type="compositionally biased region" description="Polar residues" evidence="1">
    <location>
        <begin position="65"/>
        <end position="77"/>
    </location>
</feature>
<feature type="compositionally biased region" description="Low complexity" evidence="1">
    <location>
        <begin position="92"/>
        <end position="109"/>
    </location>
</feature>
<dbReference type="AlphaFoldDB" id="A0A5C6AVE2"/>
<evidence type="ECO:0008006" key="4">
    <source>
        <dbReference type="Google" id="ProtNLM"/>
    </source>
</evidence>
<evidence type="ECO:0000313" key="2">
    <source>
        <dbReference type="EMBL" id="TWU03411.1"/>
    </source>
</evidence>
<reference evidence="2 3" key="1">
    <citation type="submission" date="2019-02" db="EMBL/GenBank/DDBJ databases">
        <title>Deep-cultivation of Planctomycetes and their phenomic and genomic characterization uncovers novel biology.</title>
        <authorList>
            <person name="Wiegand S."/>
            <person name="Jogler M."/>
            <person name="Boedeker C."/>
            <person name="Pinto D."/>
            <person name="Vollmers J."/>
            <person name="Rivas-Marin E."/>
            <person name="Kohn T."/>
            <person name="Peeters S.H."/>
            <person name="Heuer A."/>
            <person name="Rast P."/>
            <person name="Oberbeckmann S."/>
            <person name="Bunk B."/>
            <person name="Jeske O."/>
            <person name="Meyerdierks A."/>
            <person name="Storesund J.E."/>
            <person name="Kallscheuer N."/>
            <person name="Luecker S."/>
            <person name="Lage O.M."/>
            <person name="Pohl T."/>
            <person name="Merkel B.J."/>
            <person name="Hornburger P."/>
            <person name="Mueller R.-W."/>
            <person name="Bruemmer F."/>
            <person name="Labrenz M."/>
            <person name="Spormann A.M."/>
            <person name="Op Den Camp H."/>
            <person name="Overmann J."/>
            <person name="Amann R."/>
            <person name="Jetten M.S.M."/>
            <person name="Mascher T."/>
            <person name="Medema M.H."/>
            <person name="Devos D.P."/>
            <person name="Kaster A.-K."/>
            <person name="Ovreas L."/>
            <person name="Rohde M."/>
            <person name="Galperin M.Y."/>
            <person name="Jogler C."/>
        </authorList>
    </citation>
    <scope>NUCLEOTIDE SEQUENCE [LARGE SCALE GENOMIC DNA]</scope>
    <source>
        <strain evidence="2 3">Pla100</strain>
    </source>
</reference>
<protein>
    <recommendedName>
        <fullName evidence="4">EF-hand domain-containing protein</fullName>
    </recommendedName>
</protein>
<feature type="compositionally biased region" description="Low complexity" evidence="1">
    <location>
        <begin position="40"/>
        <end position="59"/>
    </location>
</feature>
<gene>
    <name evidence="2" type="ORF">Pla100_03320</name>
</gene>
<feature type="region of interest" description="Disordered" evidence="1">
    <location>
        <begin position="40"/>
        <end position="109"/>
    </location>
</feature>
<dbReference type="RefSeq" id="WP_146575937.1">
    <property type="nucleotide sequence ID" value="NZ_SJPM01000001.1"/>
</dbReference>